<dbReference type="Pfam" id="PF21530">
    <property type="entry name" value="Pif1_2B_dom"/>
    <property type="match status" value="1"/>
</dbReference>
<feature type="domain" description="DNA helicase Pif1-like DEAD-box helicase" evidence="3">
    <location>
        <begin position="1161"/>
        <end position="1371"/>
    </location>
</feature>
<feature type="region of interest" description="Disordered" evidence="2">
    <location>
        <begin position="45"/>
        <end position="229"/>
    </location>
</feature>
<feature type="compositionally biased region" description="Basic and acidic residues" evidence="2">
    <location>
        <begin position="160"/>
        <end position="170"/>
    </location>
</feature>
<feature type="compositionally biased region" description="Polar residues" evidence="2">
    <location>
        <begin position="80"/>
        <end position="90"/>
    </location>
</feature>
<dbReference type="PANTHER" id="PTHR10492">
    <property type="match status" value="1"/>
</dbReference>
<accession>A0A9R0EBY7</accession>
<gene>
    <name evidence="7" type="primary">LOC126912860</name>
</gene>
<feature type="compositionally biased region" description="Polar residues" evidence="2">
    <location>
        <begin position="103"/>
        <end position="113"/>
    </location>
</feature>
<keyword evidence="1" id="KW-0233">DNA recombination</keyword>
<keyword evidence="1" id="KW-0234">DNA repair</keyword>
<keyword evidence="1" id="KW-0227">DNA damage</keyword>
<dbReference type="Gene3D" id="3.40.50.300">
    <property type="entry name" value="P-loop containing nucleotide triphosphate hydrolases"/>
    <property type="match status" value="1"/>
</dbReference>
<dbReference type="GO" id="GO:0006281">
    <property type="term" value="P:DNA repair"/>
    <property type="evidence" value="ECO:0007669"/>
    <property type="project" value="UniProtKB-KW"/>
</dbReference>
<dbReference type="GO" id="GO:0006310">
    <property type="term" value="P:DNA recombination"/>
    <property type="evidence" value="ECO:0007669"/>
    <property type="project" value="UniProtKB-KW"/>
</dbReference>
<keyword evidence="6" id="KW-1185">Reference proteome</keyword>
<feature type="compositionally biased region" description="Basic and acidic residues" evidence="2">
    <location>
        <begin position="68"/>
        <end position="78"/>
    </location>
</feature>
<feature type="domain" description="DNA helicase Pif1-like 2B" evidence="5">
    <location>
        <begin position="1460"/>
        <end position="1503"/>
    </location>
</feature>
<dbReference type="GO" id="GO:0043139">
    <property type="term" value="F:5'-3' DNA helicase activity"/>
    <property type="evidence" value="ECO:0007669"/>
    <property type="project" value="UniProtKB-EC"/>
</dbReference>
<feature type="compositionally biased region" description="Basic and acidic residues" evidence="2">
    <location>
        <begin position="204"/>
        <end position="219"/>
    </location>
</feature>
<dbReference type="GO" id="GO:0016787">
    <property type="term" value="F:hydrolase activity"/>
    <property type="evidence" value="ECO:0007669"/>
    <property type="project" value="UniProtKB-KW"/>
</dbReference>
<feature type="compositionally biased region" description="Polar residues" evidence="2">
    <location>
        <begin position="56"/>
        <end position="67"/>
    </location>
</feature>
<dbReference type="Proteomes" id="UP000829999">
    <property type="component" value="Chromosome 31"/>
</dbReference>
<evidence type="ECO:0000313" key="7">
    <source>
        <dbReference type="RefSeq" id="XP_050563126.1"/>
    </source>
</evidence>
<feature type="compositionally biased region" description="Polar residues" evidence="2">
    <location>
        <begin position="194"/>
        <end position="203"/>
    </location>
</feature>
<evidence type="ECO:0000313" key="6">
    <source>
        <dbReference type="Proteomes" id="UP000829999"/>
    </source>
</evidence>
<feature type="region of interest" description="Disordered" evidence="2">
    <location>
        <begin position="1"/>
        <end position="28"/>
    </location>
</feature>
<dbReference type="GO" id="GO:0005524">
    <property type="term" value="F:ATP binding"/>
    <property type="evidence" value="ECO:0007669"/>
    <property type="project" value="UniProtKB-KW"/>
</dbReference>
<dbReference type="GeneID" id="126912860"/>
<dbReference type="GO" id="GO:0000723">
    <property type="term" value="P:telomere maintenance"/>
    <property type="evidence" value="ECO:0007669"/>
    <property type="project" value="InterPro"/>
</dbReference>
<evidence type="ECO:0000256" key="1">
    <source>
        <dbReference type="RuleBase" id="RU363044"/>
    </source>
</evidence>
<name>A0A9R0EBY7_SPOFR</name>
<dbReference type="RefSeq" id="XP_050563126.1">
    <property type="nucleotide sequence ID" value="XM_050707169.1"/>
</dbReference>
<dbReference type="PANTHER" id="PTHR10492:SF57">
    <property type="entry name" value="ATP-DEPENDENT DNA HELICASE"/>
    <property type="match status" value="1"/>
</dbReference>
<feature type="compositionally biased region" description="Basic and acidic residues" evidence="2">
    <location>
        <begin position="91"/>
        <end position="101"/>
    </location>
</feature>
<dbReference type="InterPro" id="IPR027417">
    <property type="entry name" value="P-loop_NTPase"/>
</dbReference>
<evidence type="ECO:0000259" key="4">
    <source>
        <dbReference type="Pfam" id="PF14214"/>
    </source>
</evidence>
<proteinExistence type="inferred from homology"/>
<dbReference type="Pfam" id="PF14214">
    <property type="entry name" value="Helitron_like_N"/>
    <property type="match status" value="1"/>
</dbReference>
<organism evidence="6 7">
    <name type="scientific">Spodoptera frugiperda</name>
    <name type="common">Fall armyworm</name>
    <dbReference type="NCBI Taxonomy" id="7108"/>
    <lineage>
        <taxon>Eukaryota</taxon>
        <taxon>Metazoa</taxon>
        <taxon>Ecdysozoa</taxon>
        <taxon>Arthropoda</taxon>
        <taxon>Hexapoda</taxon>
        <taxon>Insecta</taxon>
        <taxon>Pterygota</taxon>
        <taxon>Neoptera</taxon>
        <taxon>Endopterygota</taxon>
        <taxon>Lepidoptera</taxon>
        <taxon>Glossata</taxon>
        <taxon>Ditrysia</taxon>
        <taxon>Noctuoidea</taxon>
        <taxon>Noctuidae</taxon>
        <taxon>Amphipyrinae</taxon>
        <taxon>Spodoptera</taxon>
    </lineage>
</organism>
<comment type="similarity">
    <text evidence="1">Belongs to the helicase family.</text>
</comment>
<feature type="domain" description="Helitron helicase-like" evidence="4">
    <location>
        <begin position="517"/>
        <end position="699"/>
    </location>
</feature>
<comment type="cofactor">
    <cofactor evidence="1">
        <name>Mg(2+)</name>
        <dbReference type="ChEBI" id="CHEBI:18420"/>
    </cofactor>
</comment>
<reference evidence="7" key="1">
    <citation type="submission" date="2025-08" db="UniProtKB">
        <authorList>
            <consortium name="RefSeq"/>
        </authorList>
    </citation>
    <scope>IDENTIFICATION</scope>
    <source>
        <tissue evidence="7">Whole larval tissue</tissue>
    </source>
</reference>
<keyword evidence="1" id="KW-0067">ATP-binding</keyword>
<evidence type="ECO:0000259" key="3">
    <source>
        <dbReference type="Pfam" id="PF05970"/>
    </source>
</evidence>
<evidence type="ECO:0000256" key="2">
    <source>
        <dbReference type="SAM" id="MobiDB-lite"/>
    </source>
</evidence>
<comment type="catalytic activity">
    <reaction evidence="1">
        <text>ATP + H2O = ADP + phosphate + H(+)</text>
        <dbReference type="Rhea" id="RHEA:13065"/>
        <dbReference type="ChEBI" id="CHEBI:15377"/>
        <dbReference type="ChEBI" id="CHEBI:15378"/>
        <dbReference type="ChEBI" id="CHEBI:30616"/>
        <dbReference type="ChEBI" id="CHEBI:43474"/>
        <dbReference type="ChEBI" id="CHEBI:456216"/>
        <dbReference type="EC" id="5.6.2.3"/>
    </reaction>
</comment>
<dbReference type="InterPro" id="IPR010285">
    <property type="entry name" value="DNA_helicase_pif1-like_DEAD"/>
</dbReference>
<keyword evidence="1" id="KW-0378">Hydrolase</keyword>
<dbReference type="SUPFAM" id="SSF52540">
    <property type="entry name" value="P-loop containing nucleoside triphosphate hydrolases"/>
    <property type="match status" value="2"/>
</dbReference>
<dbReference type="Pfam" id="PF05970">
    <property type="entry name" value="PIF1"/>
    <property type="match status" value="1"/>
</dbReference>
<dbReference type="InterPro" id="IPR025476">
    <property type="entry name" value="Helitron_helicase-like"/>
</dbReference>
<dbReference type="InterPro" id="IPR049163">
    <property type="entry name" value="Pif1-like_2B_dom"/>
</dbReference>
<feature type="compositionally biased region" description="Basic and acidic residues" evidence="2">
    <location>
        <begin position="114"/>
        <end position="124"/>
    </location>
</feature>
<keyword evidence="1" id="KW-0547">Nucleotide-binding</keyword>
<feature type="compositionally biased region" description="Basic and acidic residues" evidence="2">
    <location>
        <begin position="135"/>
        <end position="147"/>
    </location>
</feature>
<evidence type="ECO:0000259" key="5">
    <source>
        <dbReference type="Pfam" id="PF21530"/>
    </source>
</evidence>
<dbReference type="OrthoDB" id="1728974at2759"/>
<feature type="compositionally biased region" description="Basic and acidic residues" evidence="2">
    <location>
        <begin position="181"/>
        <end position="193"/>
    </location>
</feature>
<dbReference type="EC" id="5.6.2.3" evidence="1"/>
<sequence>MPRKRSQLSRQTANAKRLRVSRSNETEDENILRLATQRAISEQNRANESIIERSQRLASQNVRTSTNRQRESSAERSQRLISQNSRTSTNRQRESSAERSQRLVSQNFRTSTNRQRESSAERSQRLSLQNSRNLMNRERESSAERSQRLVLQNSRTSANRQRESSAERSQRLSLQNSRNLMNRERESSTERSQRLVSQNSRTLANRERESSTERSHRLAEQSARSARNRTRRQYNLLNAAFAYDCTIDYTELHDIDIGRMDKICNLCQAKKWATEAPGLCCSGGKVNIPIIPEPTTVLKELISGSHPSSKHFLNHARQYNTLFQMTSFGAREIREGNFMPTFKVQGQVYHLIGNLLPAEGAQPEFLQIYFVSHADQVSLRSNLNPSLQVDLIDVLQRYLHDHNTYIKSFKYNLENRPPNDFKLIIHADVKPANEHRGRYNAPIVDEVAVLLIDEDKGHRDIVLTTRDGGLQRVSETHRSYDPLQYPLLFPFGNDGYCINIPQQNTAARSKTVSCMQFYAFRLMVRINVFNSIHYFKGLFNQYCVDMAAKMISERLDFIKRNQKKLRAEEYIHLRDAVVNDANINASNVGQHVILPSSFTGSPRYMNEKSQDAMTYVRKFGRPDLFITFTCNSEWPEIKIELLPDQHSYDRHDLVTRVFHLKLKKMIVLLTKKNIFGPSIAFVYSVEWQKRGLPHAHILLWLANKIQPDSIDAIISAEIPDIQQDPILHNIVIKNMIHGPCGFYNPASPCMKENICSKKYPRNFISATQTGDDGYPTYRRRSPDNGGNTALIRVKGTEVNVDNRWVVPYNPVLSRIFNAHINVEFCQSVKAIKYICKYIHKGSDQATFSLQSNNDEVEKYLNGRYLSSSEALWRIFQFPIHERFPAVVHLAVHLENGQRVYFYNNANLQDRINNPSSTTLTAFFDLCKRDDFAKTLLYHEVPQYYVWERNSFSRRKRGQDVEGYPGVKKDTTLGRVYNIHPTQTECFYLRMLLQHVRGPMSFEHLRTVNGVICQTYQGACKELGLLEGDEHWQNTMADAVISEPATKLRELFTIILIFCQPSDPLGLWNTFRNALCDDVLNRMRNENQDMTLAYNDDIYNDGLILIEDKIHEICDKSLTDFGLPVSKRINSLNHLDPLEIALRKPYDLNELNDYITQNEPKLVNDQVSAYNCVIQSVSFSEGKLFFLDAPGGTGKTFITNLILAKVRSQGKLALAVASSGIAATLLAGGRTAHSTFKLPLTVSLQKDSVCSIRKNGPLGKVLQEVNLIIWDECTMIHRAHVEALDRTLRDIRSCNKIMGGITVMFAGDFRQTLPVIVRGTRADIVKACLKSSPLWKFVNILKLTTNMRAHLGGGSTTFCSKLLLIGDGKVPHFENKIEIDLDLGERVSNIEDLILKVYPEISEIENKDHQWMCQRAILAARNSSVDEINDLILSKLPGDISTYTSIDNVMDQEDAVHYPQEFLNSLNPSGLPPHSLKLKIGAPIILLRNLKPPNLCNGTRLQIKFLRNNVIVAIVLTGPAVGQTVLIPRIPMIPNDLPFSFKRIQFPVKLSFAVTINKSQGQTFKHVGIDLRQDCFTHGQLYVALSRSGCGENQYVLLPQENKTKNIIYAEVL</sequence>
<protein>
    <recommendedName>
        <fullName evidence="1">ATP-dependent DNA helicase</fullName>
        <ecNumber evidence="1">5.6.2.3</ecNumber>
    </recommendedName>
</protein>
<dbReference type="CDD" id="cd18809">
    <property type="entry name" value="SF1_C_RecD"/>
    <property type="match status" value="1"/>
</dbReference>
<keyword evidence="1" id="KW-0347">Helicase</keyword>